<protein>
    <submittedName>
        <fullName evidence="1">Uncharacterized protein</fullName>
    </submittedName>
</protein>
<organism evidence="1 2">
    <name type="scientific">Nepenthes gracilis</name>
    <name type="common">Slender pitcher plant</name>
    <dbReference type="NCBI Taxonomy" id="150966"/>
    <lineage>
        <taxon>Eukaryota</taxon>
        <taxon>Viridiplantae</taxon>
        <taxon>Streptophyta</taxon>
        <taxon>Embryophyta</taxon>
        <taxon>Tracheophyta</taxon>
        <taxon>Spermatophyta</taxon>
        <taxon>Magnoliopsida</taxon>
        <taxon>eudicotyledons</taxon>
        <taxon>Gunneridae</taxon>
        <taxon>Pentapetalae</taxon>
        <taxon>Caryophyllales</taxon>
        <taxon>Nepenthaceae</taxon>
        <taxon>Nepenthes</taxon>
    </lineage>
</organism>
<dbReference type="EMBL" id="BSYO01000017">
    <property type="protein sequence ID" value="GMH16769.1"/>
    <property type="molecule type" value="Genomic_DNA"/>
</dbReference>
<reference evidence="1" key="1">
    <citation type="submission" date="2023-05" db="EMBL/GenBank/DDBJ databases">
        <title>Nepenthes gracilis genome sequencing.</title>
        <authorList>
            <person name="Fukushima K."/>
        </authorList>
    </citation>
    <scope>NUCLEOTIDE SEQUENCE</scope>
    <source>
        <strain evidence="1">SING2019-196</strain>
    </source>
</reference>
<evidence type="ECO:0000313" key="2">
    <source>
        <dbReference type="Proteomes" id="UP001279734"/>
    </source>
</evidence>
<proteinExistence type="predicted"/>
<dbReference type="AlphaFoldDB" id="A0AAD3XU66"/>
<evidence type="ECO:0000313" key="1">
    <source>
        <dbReference type="EMBL" id="GMH16769.1"/>
    </source>
</evidence>
<keyword evidence="2" id="KW-1185">Reference proteome</keyword>
<dbReference type="Proteomes" id="UP001279734">
    <property type="component" value="Unassembled WGS sequence"/>
</dbReference>
<gene>
    <name evidence="1" type="ORF">Nepgr_018610</name>
</gene>
<comment type="caution">
    <text evidence="1">The sequence shown here is derived from an EMBL/GenBank/DDBJ whole genome shotgun (WGS) entry which is preliminary data.</text>
</comment>
<accession>A0AAD3XU66</accession>
<name>A0AAD3XU66_NEPGR</name>
<sequence length="112" mass="12765">MSEGTISCSSDAIEPGNSESLELLRPRNSKQFIISYGCQGNIWNLFNSKAGVRRLVPIQIRGIEDPMPSSETKNKPSLGRRRGLRTLPYKWVPSPQWNRPHEWVYYPPPPLS</sequence>